<gene>
    <name evidence="1" type="ORF">N783_11170</name>
</gene>
<comment type="caution">
    <text evidence="1">The sequence shown here is derived from an EMBL/GenBank/DDBJ whole genome shotgun (WGS) entry which is preliminary data.</text>
</comment>
<evidence type="ECO:0000313" key="2">
    <source>
        <dbReference type="Proteomes" id="UP000030403"/>
    </source>
</evidence>
<sequence>MEEDKYQLKIIMEDLIKRNEQMDISTTEEVLSELINYLMLR</sequence>
<dbReference type="RefSeq" id="WP_267879762.1">
    <property type="nucleotide sequence ID" value="NZ_AULJ01000008.1"/>
</dbReference>
<reference evidence="1 2" key="1">
    <citation type="submission" date="2013-08" db="EMBL/GenBank/DDBJ databases">
        <authorList>
            <person name="Huang J."/>
            <person name="Wang G."/>
        </authorList>
    </citation>
    <scope>NUCLEOTIDE SEQUENCE [LARGE SCALE GENOMIC DNA]</scope>
    <source>
        <strain evidence="1 2">BH030004</strain>
    </source>
</reference>
<dbReference type="Proteomes" id="UP000030403">
    <property type="component" value="Unassembled WGS sequence"/>
</dbReference>
<dbReference type="EMBL" id="AVPF01000003">
    <property type="protein sequence ID" value="KGX91268.1"/>
    <property type="molecule type" value="Genomic_DNA"/>
</dbReference>
<evidence type="ECO:0000313" key="1">
    <source>
        <dbReference type="EMBL" id="KGX91268.1"/>
    </source>
</evidence>
<organism evidence="1 2">
    <name type="scientific">Pontibacillus marinus BH030004 = DSM 16465</name>
    <dbReference type="NCBI Taxonomy" id="1385511"/>
    <lineage>
        <taxon>Bacteria</taxon>
        <taxon>Bacillati</taxon>
        <taxon>Bacillota</taxon>
        <taxon>Bacilli</taxon>
        <taxon>Bacillales</taxon>
        <taxon>Bacillaceae</taxon>
        <taxon>Pontibacillus</taxon>
    </lineage>
</organism>
<protein>
    <submittedName>
        <fullName evidence="1">Uncharacterized protein</fullName>
    </submittedName>
</protein>
<dbReference type="AlphaFoldDB" id="A0A0A5GJ64"/>
<name>A0A0A5GJ64_9BACI</name>
<accession>A0A0A5GJ64</accession>
<proteinExistence type="predicted"/>
<keyword evidence="2" id="KW-1185">Reference proteome</keyword>